<accession>A0A3P7PLU5</accession>
<protein>
    <submittedName>
        <fullName evidence="2">Uncharacterized protein</fullName>
    </submittedName>
</protein>
<name>A0A3P7PLU5_DIBLA</name>
<keyword evidence="3" id="KW-1185">Reference proteome</keyword>
<sequence>MAKGEVRSINSSILAQLVDSRHRVDPSEAFKVIYKVPPNYPKSLGQRFASNSRSNRDPVGEAGPVLADEPP</sequence>
<dbReference type="EMBL" id="UYRU01126650">
    <property type="protein sequence ID" value="VDN49928.1"/>
    <property type="molecule type" value="Genomic_DNA"/>
</dbReference>
<evidence type="ECO:0000256" key="1">
    <source>
        <dbReference type="SAM" id="MobiDB-lite"/>
    </source>
</evidence>
<organism evidence="2 3">
    <name type="scientific">Dibothriocephalus latus</name>
    <name type="common">Fish tapeworm</name>
    <name type="synonym">Diphyllobothrium latum</name>
    <dbReference type="NCBI Taxonomy" id="60516"/>
    <lineage>
        <taxon>Eukaryota</taxon>
        <taxon>Metazoa</taxon>
        <taxon>Spiralia</taxon>
        <taxon>Lophotrochozoa</taxon>
        <taxon>Platyhelminthes</taxon>
        <taxon>Cestoda</taxon>
        <taxon>Eucestoda</taxon>
        <taxon>Diphyllobothriidea</taxon>
        <taxon>Diphyllobothriidae</taxon>
        <taxon>Dibothriocephalus</taxon>
    </lineage>
</organism>
<gene>
    <name evidence="2" type="ORF">DILT_LOCUS19943</name>
</gene>
<evidence type="ECO:0000313" key="2">
    <source>
        <dbReference type="EMBL" id="VDN49928.1"/>
    </source>
</evidence>
<proteinExistence type="predicted"/>
<reference evidence="2 3" key="1">
    <citation type="submission" date="2018-11" db="EMBL/GenBank/DDBJ databases">
        <authorList>
            <consortium name="Pathogen Informatics"/>
        </authorList>
    </citation>
    <scope>NUCLEOTIDE SEQUENCE [LARGE SCALE GENOMIC DNA]</scope>
</reference>
<evidence type="ECO:0000313" key="3">
    <source>
        <dbReference type="Proteomes" id="UP000281553"/>
    </source>
</evidence>
<dbReference type="AlphaFoldDB" id="A0A3P7PLU5"/>
<dbReference type="Proteomes" id="UP000281553">
    <property type="component" value="Unassembled WGS sequence"/>
</dbReference>
<feature type="region of interest" description="Disordered" evidence="1">
    <location>
        <begin position="42"/>
        <end position="71"/>
    </location>
</feature>
<dbReference type="OrthoDB" id="6266479at2759"/>